<proteinExistence type="predicted"/>
<dbReference type="AlphaFoldDB" id="A0A0G1BRC7"/>
<dbReference type="Proteomes" id="UP000034036">
    <property type="component" value="Unassembled WGS sequence"/>
</dbReference>
<organism evidence="1 2">
    <name type="scientific">Candidatus Giovannonibacteria bacterium GW2011_GWF2_42_19</name>
    <dbReference type="NCBI Taxonomy" id="1618659"/>
    <lineage>
        <taxon>Bacteria</taxon>
        <taxon>Candidatus Giovannoniibacteriota</taxon>
    </lineage>
</organism>
<evidence type="ECO:0000313" key="2">
    <source>
        <dbReference type="Proteomes" id="UP000034036"/>
    </source>
</evidence>
<accession>A0A0G1BRC7</accession>
<reference evidence="1 2" key="1">
    <citation type="journal article" date="2015" name="Nature">
        <title>rRNA introns, odd ribosomes, and small enigmatic genomes across a large radiation of phyla.</title>
        <authorList>
            <person name="Brown C.T."/>
            <person name="Hug L.A."/>
            <person name="Thomas B.C."/>
            <person name="Sharon I."/>
            <person name="Castelle C.J."/>
            <person name="Singh A."/>
            <person name="Wilkins M.J."/>
            <person name="Williams K.H."/>
            <person name="Banfield J.F."/>
        </authorList>
    </citation>
    <scope>NUCLEOTIDE SEQUENCE [LARGE SCALE GENOMIC DNA]</scope>
</reference>
<comment type="caution">
    <text evidence="1">The sequence shown here is derived from an EMBL/GenBank/DDBJ whole genome shotgun (WGS) entry which is preliminary data.</text>
</comment>
<sequence length="203" mass="22826">MENQKEKQEITLRGQLVGLNKSIGSIFPIWREGTRTIIQFNTPVILDDDGNQSIVIGADPPSTNMLIAVGMGMDAGVGRLLPLLPLPVFMAICLENGQRLGVHEEISMHSIGEARGKISWEMPELKSVSSSMKRLSRKIILSILRERIQRIGYELGQLFGDVKPHRCVWGHFIHYMYAGLLDARSLQMPDFERKVCGFNDFGF</sequence>
<dbReference type="EMBL" id="LCDF01000003">
    <property type="protein sequence ID" value="KKS48791.1"/>
    <property type="molecule type" value="Genomic_DNA"/>
</dbReference>
<name>A0A0G1BRC7_9BACT</name>
<gene>
    <name evidence="1" type="ORF">UV11_C0003G0018</name>
</gene>
<protein>
    <submittedName>
        <fullName evidence="1">Uncharacterized protein</fullName>
    </submittedName>
</protein>
<evidence type="ECO:0000313" key="1">
    <source>
        <dbReference type="EMBL" id="KKS48791.1"/>
    </source>
</evidence>